<evidence type="ECO:0000313" key="2">
    <source>
        <dbReference type="Proteomes" id="UP001242480"/>
    </source>
</evidence>
<protein>
    <submittedName>
        <fullName evidence="1">Uncharacterized protein</fullName>
    </submittedName>
</protein>
<dbReference type="RefSeq" id="WP_307272454.1">
    <property type="nucleotide sequence ID" value="NZ_JAUSVX010000004.1"/>
</dbReference>
<name>A0ABU0J5S4_9HYPH</name>
<dbReference type="Proteomes" id="UP001242480">
    <property type="component" value="Unassembled WGS sequence"/>
</dbReference>
<keyword evidence="2" id="KW-1185">Reference proteome</keyword>
<gene>
    <name evidence="1" type="ORF">QO011_002624</name>
</gene>
<evidence type="ECO:0000313" key="1">
    <source>
        <dbReference type="EMBL" id="MDQ0469608.1"/>
    </source>
</evidence>
<organism evidence="1 2">
    <name type="scientific">Labrys wisconsinensis</name>
    <dbReference type="NCBI Taxonomy" id="425677"/>
    <lineage>
        <taxon>Bacteria</taxon>
        <taxon>Pseudomonadati</taxon>
        <taxon>Pseudomonadota</taxon>
        <taxon>Alphaproteobacteria</taxon>
        <taxon>Hyphomicrobiales</taxon>
        <taxon>Xanthobacteraceae</taxon>
        <taxon>Labrys</taxon>
    </lineage>
</organism>
<comment type="caution">
    <text evidence="1">The sequence shown here is derived from an EMBL/GenBank/DDBJ whole genome shotgun (WGS) entry which is preliminary data.</text>
</comment>
<proteinExistence type="predicted"/>
<sequence length="284" mass="32103">MQMIYFNRQRRDIILGGLSNVILYTSRGSAETLSLKIEGQPNQVSLFNRPETLAKAKKIGTPIPVLVLLRSSPRVSVIGSQSPSFALYEDNRLIYWADQRYKSVELSENERSNLLQTLNFSSLANLNGGYAGSDSTDQPETTILVYGWKNPFFISIYGSLDSRSVRSKIPDAVINAYDTLLSFSHPRAEEWLPADIEVMIWPYEYAPEPSIEWPSHWPGLDDRNTVKRGDGYSIFMPSAELQALQIFLGSQRPRGAVEIGKKKWSVGVRIPFPHENLWMGRSTD</sequence>
<dbReference type="EMBL" id="JAUSVX010000004">
    <property type="protein sequence ID" value="MDQ0469608.1"/>
    <property type="molecule type" value="Genomic_DNA"/>
</dbReference>
<reference evidence="1 2" key="1">
    <citation type="submission" date="2023-07" db="EMBL/GenBank/DDBJ databases">
        <title>Genomic Encyclopedia of Type Strains, Phase IV (KMG-IV): sequencing the most valuable type-strain genomes for metagenomic binning, comparative biology and taxonomic classification.</title>
        <authorList>
            <person name="Goeker M."/>
        </authorList>
    </citation>
    <scope>NUCLEOTIDE SEQUENCE [LARGE SCALE GENOMIC DNA]</scope>
    <source>
        <strain evidence="1 2">DSM 19619</strain>
    </source>
</reference>
<accession>A0ABU0J5S4</accession>